<dbReference type="OrthoDB" id="336698at2"/>
<name>G0J049_CYCMS</name>
<dbReference type="EMBL" id="CP002955">
    <property type="protein sequence ID" value="AEL27310.1"/>
    <property type="molecule type" value="Genomic_DNA"/>
</dbReference>
<proteinExistence type="predicted"/>
<organism evidence="1 2">
    <name type="scientific">Cyclobacterium marinum (strain ATCC 25205 / DSM 745 / LMG 13164 / NCIMB 1802)</name>
    <name type="common">Flectobacillus marinus</name>
    <dbReference type="NCBI Taxonomy" id="880070"/>
    <lineage>
        <taxon>Bacteria</taxon>
        <taxon>Pseudomonadati</taxon>
        <taxon>Bacteroidota</taxon>
        <taxon>Cytophagia</taxon>
        <taxon>Cytophagales</taxon>
        <taxon>Cyclobacteriaceae</taxon>
        <taxon>Cyclobacterium</taxon>
    </lineage>
</organism>
<dbReference type="RefSeq" id="WP_014021597.1">
    <property type="nucleotide sequence ID" value="NC_015914.1"/>
</dbReference>
<dbReference type="AlphaFoldDB" id="G0J049"/>
<dbReference type="Proteomes" id="UP000001635">
    <property type="component" value="Chromosome"/>
</dbReference>
<gene>
    <name evidence="1" type="ordered locus">Cycma_3591</name>
</gene>
<evidence type="ECO:0008006" key="3">
    <source>
        <dbReference type="Google" id="ProtNLM"/>
    </source>
</evidence>
<dbReference type="HOGENOM" id="CLU_046417_0_0_10"/>
<dbReference type="PANTHER" id="PTHR36195">
    <property type="entry name" value="DOMAIN PROTEIN, PUTATIVE (AFU_ORTHOLOGUE AFUA_5G01990)-RELATED-RELATED"/>
    <property type="match status" value="1"/>
</dbReference>
<dbReference type="Gene3D" id="2.40.180.10">
    <property type="entry name" value="Catalase core domain"/>
    <property type="match status" value="1"/>
</dbReference>
<evidence type="ECO:0000313" key="2">
    <source>
        <dbReference type="Proteomes" id="UP000001635"/>
    </source>
</evidence>
<evidence type="ECO:0000313" key="1">
    <source>
        <dbReference type="EMBL" id="AEL27310.1"/>
    </source>
</evidence>
<dbReference type="GO" id="GO:0020037">
    <property type="term" value="F:heme binding"/>
    <property type="evidence" value="ECO:0007669"/>
    <property type="project" value="InterPro"/>
</dbReference>
<accession>G0J049</accession>
<dbReference type="KEGG" id="cmr:Cycma_3591"/>
<dbReference type="eggNOG" id="COG0753">
    <property type="taxonomic scope" value="Bacteria"/>
</dbReference>
<dbReference type="SUPFAM" id="SSF56634">
    <property type="entry name" value="Heme-dependent catalase-like"/>
    <property type="match status" value="1"/>
</dbReference>
<keyword evidence="2" id="KW-1185">Reference proteome</keyword>
<protein>
    <recommendedName>
        <fullName evidence="3">Catalase</fullName>
    </recommendedName>
</protein>
<dbReference type="InterPro" id="IPR020835">
    <property type="entry name" value="Catalase_sf"/>
</dbReference>
<dbReference type="STRING" id="880070.Cycma_3591"/>
<dbReference type="PANTHER" id="PTHR36195:SF4">
    <property type="entry name" value="DOMAIN PROTEIN, PUTATIVE (AFU_ORTHOLOGUE AFUA_5G01990)-RELATED"/>
    <property type="match status" value="1"/>
</dbReference>
<sequence length="318" mass="36361">MNDNQNTREEEEIQDLIRTMKDYLDKEYRNGKKLRNFHPKMHGLLKGTLSIAEGLPEEFRQGLFKEARSYEAWIRLSNAPPKIKSDKPASGRGLAIKVMGVQGDIIEQDPIGVPTQNFLLTTSPILSAWNISLYAKAIKAVLFGLWEQVKFALNPSHWRSIYLTFKYSKKHDNLLSQTYFSGGAFKFGPNLYVKFVLTPMEANLGYTLNEEKGDNFLKSQLIKDCETRAHGFTLNVQVHKNDKDQPLENTSIAWKAPLIPVATLHIPQQSFDCEGRIEMGETLEFSPWMGLVDHEPVGGINRARRRVYKELAAYRKEN</sequence>
<reference evidence="2" key="1">
    <citation type="submission" date="2011-07" db="EMBL/GenBank/DDBJ databases">
        <title>The complete genome of Cyclobacterium marinum DSM 745.</title>
        <authorList>
            <person name="Lucas S."/>
            <person name="Han J."/>
            <person name="Lapidus A."/>
            <person name="Bruce D."/>
            <person name="Goodwin L."/>
            <person name="Pitluck S."/>
            <person name="Peters L."/>
            <person name="Kyrpides N."/>
            <person name="Mavromatis K."/>
            <person name="Ivanova N."/>
            <person name="Ovchinnikova G."/>
            <person name="Chertkov O."/>
            <person name="Detter J.C."/>
            <person name="Tapia R."/>
            <person name="Han C."/>
            <person name="Land M."/>
            <person name="Hauser L."/>
            <person name="Markowitz V."/>
            <person name="Cheng J.-F."/>
            <person name="Hugenholtz P."/>
            <person name="Woyke T."/>
            <person name="Wu D."/>
            <person name="Tindall B."/>
            <person name="Schuetze A."/>
            <person name="Brambilla E."/>
            <person name="Klenk H.-P."/>
            <person name="Eisen J.A."/>
        </authorList>
    </citation>
    <scope>NUCLEOTIDE SEQUENCE [LARGE SCALE GENOMIC DNA]</scope>
    <source>
        <strain evidence="2">ATCC 25205 / DSM 745 / LMG 13164 / NCIMB 1802</strain>
    </source>
</reference>